<dbReference type="InterPro" id="IPR043502">
    <property type="entry name" value="DNA/RNA_pol_sf"/>
</dbReference>
<evidence type="ECO:0000313" key="1">
    <source>
        <dbReference type="EMBL" id="MBW0531937.1"/>
    </source>
</evidence>
<evidence type="ECO:0000313" key="2">
    <source>
        <dbReference type="Proteomes" id="UP000765509"/>
    </source>
</evidence>
<dbReference type="InterPro" id="IPR053134">
    <property type="entry name" value="RNA-dir_DNA_polymerase"/>
</dbReference>
<accession>A0A9Q3F5K5</accession>
<protein>
    <recommendedName>
        <fullName evidence="3">Reverse transcriptase domain-containing protein</fullName>
    </recommendedName>
</protein>
<dbReference type="PANTHER" id="PTHR24559:SF440">
    <property type="entry name" value="RIBONUCLEASE H"/>
    <property type="match status" value="1"/>
</dbReference>
<dbReference type="SUPFAM" id="SSF56672">
    <property type="entry name" value="DNA/RNA polymerases"/>
    <property type="match status" value="1"/>
</dbReference>
<organism evidence="1 2">
    <name type="scientific">Austropuccinia psidii MF-1</name>
    <dbReference type="NCBI Taxonomy" id="1389203"/>
    <lineage>
        <taxon>Eukaryota</taxon>
        <taxon>Fungi</taxon>
        <taxon>Dikarya</taxon>
        <taxon>Basidiomycota</taxon>
        <taxon>Pucciniomycotina</taxon>
        <taxon>Pucciniomycetes</taxon>
        <taxon>Pucciniales</taxon>
        <taxon>Sphaerophragmiaceae</taxon>
        <taxon>Austropuccinia</taxon>
    </lineage>
</organism>
<dbReference type="Gene3D" id="3.30.70.270">
    <property type="match status" value="1"/>
</dbReference>
<sequence>MDLPPLSFHVALEEQCNEEEEPKKFETVYKVVPPAYHQYLDSFSKVKAEQLPPHLSCDHHIELEGGAIYVLSNHESKLVKEYISENLEKVFIRPSSSSTGAPALFVKKNDGGLGLCFDYHKLNDFTRKNRYSVPPMSQLLTFFNGSTLFSNIDLYGAYNIMKIKEGGEHLTVFRTIYFSF</sequence>
<comment type="caution">
    <text evidence="1">The sequence shown here is derived from an EMBL/GenBank/DDBJ whole genome shotgun (WGS) entry which is preliminary data.</text>
</comment>
<name>A0A9Q3F5K5_9BASI</name>
<evidence type="ECO:0008006" key="3">
    <source>
        <dbReference type="Google" id="ProtNLM"/>
    </source>
</evidence>
<dbReference type="InterPro" id="IPR043128">
    <property type="entry name" value="Rev_trsase/Diguanyl_cyclase"/>
</dbReference>
<gene>
    <name evidence="1" type="ORF">O181_071652</name>
</gene>
<dbReference type="EMBL" id="AVOT02037268">
    <property type="protein sequence ID" value="MBW0531937.1"/>
    <property type="molecule type" value="Genomic_DNA"/>
</dbReference>
<dbReference type="Gene3D" id="3.10.10.10">
    <property type="entry name" value="HIV Type 1 Reverse Transcriptase, subunit A, domain 1"/>
    <property type="match status" value="1"/>
</dbReference>
<dbReference type="OrthoDB" id="6776860at2759"/>
<proteinExistence type="predicted"/>
<keyword evidence="2" id="KW-1185">Reference proteome</keyword>
<reference evidence="1" key="1">
    <citation type="submission" date="2021-03" db="EMBL/GenBank/DDBJ databases">
        <title>Draft genome sequence of rust myrtle Austropuccinia psidii MF-1, a brazilian biotype.</title>
        <authorList>
            <person name="Quecine M.C."/>
            <person name="Pachon D.M.R."/>
            <person name="Bonatelli M.L."/>
            <person name="Correr F.H."/>
            <person name="Franceschini L.M."/>
            <person name="Leite T.F."/>
            <person name="Margarido G.R.A."/>
            <person name="Almeida C.A."/>
            <person name="Ferrarezi J.A."/>
            <person name="Labate C.A."/>
        </authorList>
    </citation>
    <scope>NUCLEOTIDE SEQUENCE</scope>
    <source>
        <strain evidence="1">MF-1</strain>
    </source>
</reference>
<dbReference type="PANTHER" id="PTHR24559">
    <property type="entry name" value="TRANSPOSON TY3-I GAG-POL POLYPROTEIN"/>
    <property type="match status" value="1"/>
</dbReference>
<dbReference type="AlphaFoldDB" id="A0A9Q3F5K5"/>
<dbReference type="Proteomes" id="UP000765509">
    <property type="component" value="Unassembled WGS sequence"/>
</dbReference>